<sequence length="273" mass="31377">TIDVEQSKKLAGELRDNKLFRGAIDEYRALLDRADLDNAQRGNICYLIGRIYYEDLRDYENAAAFYVRAKQYDPNGSYTDDASRNLVACLEKLGHMVDAKRELSAAANLNAQPRPSGDVAVAKIGEESIWLSDIDRQIQTLPPDVQKELLNPEAKRNFVREYVGMELMYRAAKREGYDRDPEIIQREEQLVKNLLVQKYVVDKVMPEVRIDTADVRNFYLAGKTERYKGAPYDSVKAQVFLDYQNEKAQSAFSEYVNRLAAGEQVEFLDRNIR</sequence>
<dbReference type="Proteomes" id="UP000250918">
    <property type="component" value="Unassembled WGS sequence"/>
</dbReference>
<proteinExistence type="predicted"/>
<dbReference type="AlphaFoldDB" id="A0A855X5R6"/>
<protein>
    <recommendedName>
        <fullName evidence="3">Tetratricopeptide repeat protein</fullName>
    </recommendedName>
</protein>
<organism evidence="1 2">
    <name type="scientific">candidate division GN15 bacterium</name>
    <dbReference type="NCBI Taxonomy" id="2072418"/>
    <lineage>
        <taxon>Bacteria</taxon>
        <taxon>candidate division GN15</taxon>
    </lineage>
</organism>
<evidence type="ECO:0008006" key="3">
    <source>
        <dbReference type="Google" id="ProtNLM"/>
    </source>
</evidence>
<feature type="non-terminal residue" evidence="1">
    <location>
        <position position="1"/>
    </location>
</feature>
<comment type="caution">
    <text evidence="1">The sequence shown here is derived from an EMBL/GenBank/DDBJ whole genome shotgun (WGS) entry which is preliminary data.</text>
</comment>
<evidence type="ECO:0000313" key="1">
    <source>
        <dbReference type="EMBL" id="PWB72265.1"/>
    </source>
</evidence>
<name>A0A855X5R6_9BACT</name>
<dbReference type="Gene3D" id="1.10.4030.10">
    <property type="entry name" value="Porin chaperone SurA, peptide-binding domain"/>
    <property type="match status" value="1"/>
</dbReference>
<dbReference type="InterPro" id="IPR011990">
    <property type="entry name" value="TPR-like_helical_dom_sf"/>
</dbReference>
<dbReference type="EMBL" id="PQAP01000092">
    <property type="protein sequence ID" value="PWB72265.1"/>
    <property type="molecule type" value="Genomic_DNA"/>
</dbReference>
<dbReference type="Gene3D" id="1.25.40.10">
    <property type="entry name" value="Tetratricopeptide repeat domain"/>
    <property type="match status" value="1"/>
</dbReference>
<dbReference type="SUPFAM" id="SSF109998">
    <property type="entry name" value="Triger factor/SurA peptide-binding domain-like"/>
    <property type="match status" value="1"/>
</dbReference>
<evidence type="ECO:0000313" key="2">
    <source>
        <dbReference type="Proteomes" id="UP000250918"/>
    </source>
</evidence>
<reference evidence="1 2" key="1">
    <citation type="journal article" date="2018" name="ISME J.">
        <title>A methanotrophic archaeon couples anaerobic oxidation of methane to Fe(III) reduction.</title>
        <authorList>
            <person name="Cai C."/>
            <person name="Leu A.O."/>
            <person name="Xie G.J."/>
            <person name="Guo J."/>
            <person name="Feng Y."/>
            <person name="Zhao J.X."/>
            <person name="Tyson G.W."/>
            <person name="Yuan Z."/>
            <person name="Hu S."/>
        </authorList>
    </citation>
    <scope>NUCLEOTIDE SEQUENCE [LARGE SCALE GENOMIC DNA]</scope>
    <source>
        <strain evidence="1">FeB_12</strain>
    </source>
</reference>
<accession>A0A855X5R6</accession>
<dbReference type="InterPro" id="IPR027304">
    <property type="entry name" value="Trigger_fact/SurA_dom_sf"/>
</dbReference>
<gene>
    <name evidence="1" type="ORF">C3F09_06925</name>
</gene>
<dbReference type="SUPFAM" id="SSF48452">
    <property type="entry name" value="TPR-like"/>
    <property type="match status" value="1"/>
</dbReference>